<dbReference type="AlphaFoldDB" id="L0AAX4"/>
<keyword evidence="2" id="KW-1185">Reference proteome</keyword>
<dbReference type="KEGG" id="clg:Calag_1320"/>
<dbReference type="GO" id="GO:0008199">
    <property type="term" value="F:ferric iron binding"/>
    <property type="evidence" value="ECO:0007669"/>
    <property type="project" value="TreeGrafter"/>
</dbReference>
<proteinExistence type="predicted"/>
<protein>
    <submittedName>
        <fullName evidence="1">Uncharacterized protein involved in formate dehydrogenase formation</fullName>
    </submittedName>
</protein>
<organism evidence="1 2">
    <name type="scientific">Caldisphaera lagunensis (strain DSM 15908 / JCM 11604 / ANMR 0165 / IC-154)</name>
    <dbReference type="NCBI Taxonomy" id="1056495"/>
    <lineage>
        <taxon>Archaea</taxon>
        <taxon>Thermoproteota</taxon>
        <taxon>Thermoprotei</taxon>
        <taxon>Acidilobales</taxon>
        <taxon>Caldisphaeraceae</taxon>
        <taxon>Caldisphaera</taxon>
    </lineage>
</organism>
<evidence type="ECO:0000313" key="2">
    <source>
        <dbReference type="Proteomes" id="UP000010469"/>
    </source>
</evidence>
<gene>
    <name evidence="1" type="ordered locus">Calag_1320</name>
</gene>
<dbReference type="eggNOG" id="arCOG05634">
    <property type="taxonomic scope" value="Archaea"/>
</dbReference>
<dbReference type="Gene3D" id="3.90.1670.10">
    <property type="entry name" value="FdhE-like domain"/>
    <property type="match status" value="1"/>
</dbReference>
<dbReference type="GeneID" id="14212580"/>
<dbReference type="PANTHER" id="PTHR37689">
    <property type="entry name" value="PROTEIN FDHE"/>
    <property type="match status" value="1"/>
</dbReference>
<dbReference type="SUPFAM" id="SSF144020">
    <property type="entry name" value="FdhE-like"/>
    <property type="match status" value="1"/>
</dbReference>
<dbReference type="OrthoDB" id="45958at2157"/>
<evidence type="ECO:0000313" key="1">
    <source>
        <dbReference type="EMBL" id="AFZ71031.1"/>
    </source>
</evidence>
<dbReference type="HOGENOM" id="CLU_1163757_0_0_2"/>
<dbReference type="STRING" id="1056495.Calag_1320"/>
<dbReference type="InterPro" id="IPR024064">
    <property type="entry name" value="FdhE-like_sf"/>
</dbReference>
<dbReference type="RefSeq" id="WP_015232928.1">
    <property type="nucleotide sequence ID" value="NC_019791.1"/>
</dbReference>
<dbReference type="InParanoid" id="L0AAX4"/>
<name>L0AAX4_CALLD</name>
<reference evidence="2" key="1">
    <citation type="submission" date="2012-03" db="EMBL/GenBank/DDBJ databases">
        <title>Complete genome of Caldisphaera lagunensis DSM 15908.</title>
        <authorList>
            <person name="Lucas S."/>
            <person name="Copeland A."/>
            <person name="Lapidus A."/>
            <person name="Glavina del Rio T."/>
            <person name="Dalin E."/>
            <person name="Tice H."/>
            <person name="Bruce D."/>
            <person name="Goodwin L."/>
            <person name="Pitluck S."/>
            <person name="Peters L."/>
            <person name="Mikhailova N."/>
            <person name="Teshima H."/>
            <person name="Kyrpides N."/>
            <person name="Mavromatis K."/>
            <person name="Ivanova N."/>
            <person name="Brettin T."/>
            <person name="Detter J.C."/>
            <person name="Han C."/>
            <person name="Larimer F."/>
            <person name="Land M."/>
            <person name="Hauser L."/>
            <person name="Markowitz V."/>
            <person name="Cheng J.-F."/>
            <person name="Hugenholtz P."/>
            <person name="Woyke T."/>
            <person name="Wu D."/>
            <person name="Spring S."/>
            <person name="Schroeder M."/>
            <person name="Brambilla E."/>
            <person name="Klenk H.-P."/>
            <person name="Eisen J.A."/>
        </authorList>
    </citation>
    <scope>NUCLEOTIDE SEQUENCE [LARGE SCALE GENOMIC DNA]</scope>
    <source>
        <strain evidence="2">DSM 15908 / JCM 11604 / IC-154</strain>
    </source>
</reference>
<accession>L0AAX4</accession>
<dbReference type="Proteomes" id="UP000010469">
    <property type="component" value="Chromosome"/>
</dbReference>
<dbReference type="PANTHER" id="PTHR37689:SF1">
    <property type="entry name" value="PROTEIN FDHE"/>
    <property type="match status" value="1"/>
</dbReference>
<dbReference type="GO" id="GO:0051604">
    <property type="term" value="P:protein maturation"/>
    <property type="evidence" value="ECO:0007669"/>
    <property type="project" value="TreeGrafter"/>
</dbReference>
<dbReference type="GO" id="GO:0005829">
    <property type="term" value="C:cytosol"/>
    <property type="evidence" value="ECO:0007669"/>
    <property type="project" value="TreeGrafter"/>
</dbReference>
<dbReference type="InterPro" id="IPR006452">
    <property type="entry name" value="Formate_DH_accessory"/>
</dbReference>
<dbReference type="EMBL" id="CP003378">
    <property type="protein sequence ID" value="AFZ71031.1"/>
    <property type="molecule type" value="Genomic_DNA"/>
</dbReference>
<sequence length="238" mass="26757">MNNIEEFVSSIRRYGHLAGFKIDIEIARKIEEIQLNIINDINKMISNLQYDDLNSFVSSLSQQGTLQELIKETSKSLGEEIEKKDADNALKEALEGNMDFKGAKTSLIVLQALSRLYAEKFEEKNGNISNQSPYCPVCGSESKTMIKTNNEYKMVCHFCGYTWKVSDKKIVCPYCGNDEEFSLGIFSDKEGRIGLVFCQKCKSSWRIILDESIKAPSIVLPLIALGGEKFKGALPKDI</sequence>